<evidence type="ECO:0000313" key="3">
    <source>
        <dbReference type="Proteomes" id="UP000502377"/>
    </source>
</evidence>
<protein>
    <recommendedName>
        <fullName evidence="1">N-acetyltransferase domain-containing protein</fullName>
    </recommendedName>
</protein>
<dbReference type="RefSeq" id="WP_002944010.1">
    <property type="nucleotide sequence ID" value="NZ_CP012543.1"/>
</dbReference>
<evidence type="ECO:0000313" key="2">
    <source>
        <dbReference type="EMBL" id="QCD47710.1"/>
    </source>
</evidence>
<dbReference type="Gene3D" id="3.40.630.30">
    <property type="match status" value="1"/>
</dbReference>
<organism evidence="2 3">
    <name type="scientific">Campylobacter rectus</name>
    <name type="common">Wolinella recta</name>
    <dbReference type="NCBI Taxonomy" id="203"/>
    <lineage>
        <taxon>Bacteria</taxon>
        <taxon>Pseudomonadati</taxon>
        <taxon>Campylobacterota</taxon>
        <taxon>Epsilonproteobacteria</taxon>
        <taxon>Campylobacterales</taxon>
        <taxon>Campylobacteraceae</taxon>
        <taxon>Campylobacter</taxon>
    </lineage>
</organism>
<gene>
    <name evidence="2" type="ORF">CRECT_2107</name>
</gene>
<dbReference type="SUPFAM" id="SSF55729">
    <property type="entry name" value="Acyl-CoA N-acyltransferases (Nat)"/>
    <property type="match status" value="1"/>
</dbReference>
<name>A0A6G5QPW9_CAMRE</name>
<dbReference type="InterPro" id="IPR000182">
    <property type="entry name" value="GNAT_dom"/>
</dbReference>
<dbReference type="InterPro" id="IPR016181">
    <property type="entry name" value="Acyl_CoA_acyltransferase"/>
</dbReference>
<dbReference type="KEGG" id="crx:CRECT_2107"/>
<dbReference type="AlphaFoldDB" id="A0A6G5QPW9"/>
<dbReference type="EMBL" id="CP012543">
    <property type="protein sequence ID" value="QCD47710.1"/>
    <property type="molecule type" value="Genomic_DNA"/>
</dbReference>
<feature type="domain" description="N-acetyltransferase" evidence="1">
    <location>
        <begin position="55"/>
        <end position="138"/>
    </location>
</feature>
<reference evidence="2 3" key="1">
    <citation type="submission" date="2016-07" db="EMBL/GenBank/DDBJ databases">
        <title>Comparative genomics of the Campylobacter concisus group.</title>
        <authorList>
            <person name="Miller W.G."/>
            <person name="Yee E."/>
            <person name="Chapman M.H."/>
            <person name="Huynh S."/>
            <person name="Bono J.L."/>
            <person name="On S.L.W."/>
            <person name="StLeger J."/>
            <person name="Foster G."/>
            <person name="Parker C.T."/>
        </authorList>
    </citation>
    <scope>NUCLEOTIDE SEQUENCE [LARGE SCALE GENOMIC DNA]</scope>
    <source>
        <strain evidence="2 3">ATCC 33238</strain>
    </source>
</reference>
<accession>A0A6G5QPW9</accession>
<sequence length="157" mass="18765">MIHFDNNIILDSLYNASICINQQNEYSVYHYIKDAKLYYPNFDIWYFANVIPSLKNGSKKILLSETEGNLRGLAILKYSEKKLCHLSVINNYKNKGYGIKLFKQCFEELKTEKPFLTVSEEKLPEFKRIFNYFNFKLTNIVEDCYRKGKKEFFYNQE</sequence>
<evidence type="ECO:0000259" key="1">
    <source>
        <dbReference type="Pfam" id="PF13673"/>
    </source>
</evidence>
<dbReference type="Pfam" id="PF13673">
    <property type="entry name" value="Acetyltransf_10"/>
    <property type="match status" value="1"/>
</dbReference>
<dbReference type="Proteomes" id="UP000502377">
    <property type="component" value="Chromosome"/>
</dbReference>
<proteinExistence type="predicted"/>